<dbReference type="KEGG" id="tsy:THSYN_15595"/>
<comment type="catalytic activity">
    <reaction evidence="1">
        <text>ATP + protein L-histidine = ADP + protein N-phospho-L-histidine.</text>
        <dbReference type="EC" id="2.7.13.3"/>
    </reaction>
</comment>
<keyword evidence="10" id="KW-1185">Reference proteome</keyword>
<dbReference type="InterPro" id="IPR005467">
    <property type="entry name" value="His_kinase_dom"/>
</dbReference>
<dbReference type="AlphaFoldDB" id="A0A2K8UAZ5"/>
<proteinExistence type="predicted"/>
<dbReference type="InterPro" id="IPR050980">
    <property type="entry name" value="2C_sensor_his_kinase"/>
</dbReference>
<evidence type="ECO:0000256" key="1">
    <source>
        <dbReference type="ARBA" id="ARBA00000085"/>
    </source>
</evidence>
<dbReference type="GO" id="GO:0005524">
    <property type="term" value="F:ATP binding"/>
    <property type="evidence" value="ECO:0007669"/>
    <property type="project" value="UniProtKB-KW"/>
</dbReference>
<evidence type="ECO:0000256" key="4">
    <source>
        <dbReference type="ARBA" id="ARBA00022741"/>
    </source>
</evidence>
<dbReference type="EC" id="2.7.13.3" evidence="2"/>
<accession>A0A2K8UAZ5</accession>
<evidence type="ECO:0000256" key="3">
    <source>
        <dbReference type="ARBA" id="ARBA00022679"/>
    </source>
</evidence>
<feature type="domain" description="Histidine kinase" evidence="8">
    <location>
        <begin position="432"/>
        <end position="642"/>
    </location>
</feature>
<dbReference type="PROSITE" id="PS50109">
    <property type="entry name" value="HIS_KIN"/>
    <property type="match status" value="1"/>
</dbReference>
<feature type="transmembrane region" description="Helical" evidence="7">
    <location>
        <begin position="315"/>
        <end position="333"/>
    </location>
</feature>
<reference evidence="9 10" key="1">
    <citation type="submission" date="2017-03" db="EMBL/GenBank/DDBJ databases">
        <title>Complete genome sequence of Candidatus 'Thiodictyon syntrophicum' sp. nov. strain Cad16T, a photolithoautotroph purple sulfur bacterium isolated from an alpine meromictic lake.</title>
        <authorList>
            <person name="Luedin S.M."/>
            <person name="Pothier J.F."/>
            <person name="Danza F."/>
            <person name="Storelli N."/>
            <person name="Wittwer M."/>
            <person name="Tonolla M."/>
        </authorList>
    </citation>
    <scope>NUCLEOTIDE SEQUENCE [LARGE SCALE GENOMIC DNA]</scope>
    <source>
        <strain evidence="9 10">Cad16T</strain>
    </source>
</reference>
<evidence type="ECO:0000259" key="8">
    <source>
        <dbReference type="PROSITE" id="PS50109"/>
    </source>
</evidence>
<evidence type="ECO:0000313" key="9">
    <source>
        <dbReference type="EMBL" id="AUB82231.1"/>
    </source>
</evidence>
<dbReference type="Gene3D" id="2.60.40.2380">
    <property type="match status" value="1"/>
</dbReference>
<dbReference type="InterPro" id="IPR003661">
    <property type="entry name" value="HisK_dim/P_dom"/>
</dbReference>
<dbReference type="EMBL" id="CP020370">
    <property type="protein sequence ID" value="AUB82231.1"/>
    <property type="molecule type" value="Genomic_DNA"/>
</dbReference>
<keyword evidence="4" id="KW-0547">Nucleotide-binding</keyword>
<dbReference type="Gene3D" id="3.30.565.10">
    <property type="entry name" value="Histidine kinase-like ATPase, C-terminal domain"/>
    <property type="match status" value="1"/>
</dbReference>
<dbReference type="GO" id="GO:0000155">
    <property type="term" value="F:phosphorelay sensor kinase activity"/>
    <property type="evidence" value="ECO:0007669"/>
    <property type="project" value="InterPro"/>
</dbReference>
<keyword evidence="7" id="KW-0812">Transmembrane</keyword>
<dbReference type="PANTHER" id="PTHR44936:SF10">
    <property type="entry name" value="SENSOR PROTEIN RSTB"/>
    <property type="match status" value="1"/>
</dbReference>
<keyword evidence="3" id="KW-0808">Transferase</keyword>
<dbReference type="Pfam" id="PF02518">
    <property type="entry name" value="HATPase_c"/>
    <property type="match status" value="1"/>
</dbReference>
<evidence type="ECO:0000256" key="6">
    <source>
        <dbReference type="ARBA" id="ARBA00022840"/>
    </source>
</evidence>
<feature type="transmembrane region" description="Helical" evidence="7">
    <location>
        <begin position="345"/>
        <end position="365"/>
    </location>
</feature>
<dbReference type="InterPro" id="IPR003594">
    <property type="entry name" value="HATPase_dom"/>
</dbReference>
<evidence type="ECO:0000256" key="7">
    <source>
        <dbReference type="SAM" id="Phobius"/>
    </source>
</evidence>
<dbReference type="PANTHER" id="PTHR44936">
    <property type="entry name" value="SENSOR PROTEIN CREC"/>
    <property type="match status" value="1"/>
</dbReference>
<dbReference type="InterPro" id="IPR036890">
    <property type="entry name" value="HATPase_C_sf"/>
</dbReference>
<dbReference type="CDD" id="cd00082">
    <property type="entry name" value="HisKA"/>
    <property type="match status" value="1"/>
</dbReference>
<gene>
    <name evidence="9" type="ORF">THSYN_15595</name>
</gene>
<protein>
    <recommendedName>
        <fullName evidence="2">histidine kinase</fullName>
        <ecNumber evidence="2">2.7.13.3</ecNumber>
    </recommendedName>
</protein>
<dbReference type="SUPFAM" id="SSF55874">
    <property type="entry name" value="ATPase domain of HSP90 chaperone/DNA topoisomerase II/histidine kinase"/>
    <property type="match status" value="1"/>
</dbReference>
<evidence type="ECO:0000313" key="10">
    <source>
        <dbReference type="Proteomes" id="UP000232638"/>
    </source>
</evidence>
<feature type="transmembrane region" description="Helical" evidence="7">
    <location>
        <begin position="377"/>
        <end position="399"/>
    </location>
</feature>
<dbReference type="Proteomes" id="UP000232638">
    <property type="component" value="Chromosome"/>
</dbReference>
<dbReference type="CDD" id="cd00075">
    <property type="entry name" value="HATPase"/>
    <property type="match status" value="1"/>
</dbReference>
<feature type="transmembrane region" description="Helical" evidence="7">
    <location>
        <begin position="221"/>
        <end position="240"/>
    </location>
</feature>
<sequence length="649" mass="70562">MPRIRRIIAPLPAFLYLIIGALLLVPARSGADTPAVLPLALQTLPAPVHSWEEAARRWRGGGLPPAQNDIHLGFQPQPRYFAAPPPGRPEPDRPAPMAGQGPILKLTAANLDLVELVYLAADGILAAPRQRTGDTLPLSERDLGTTMQAFRLDPRLITDHALLLRVTTTGNLSLVPRLLDATAFATEQARAFLTGGMLLALATLFSLIMLAAWAASREVRFLAFVLLSVPFNLMGLAVTGQLPYFLPFVDPGVLGRAASVLNYILTAASIFAFDLIVRPPPAHRRIRRFWRGAAWLLLLLAPTGLLDIHPWLAPINRAVQLGFIAFLLVYGPWQWRRTSTLGRIALAYLITTCLSAIPIVARPWLPQLASLAVAWFWQFNLLLQSLMLVAVLIVGGRILREVPEQTRRMQQAEHERVRLAAVADKFSGLLQVVSHEVRNPASSLRLLAGNLRRGLLSNTEAADDLTHLSNHLVDIVQSLQAQRAAFATGHAADFHYDLHAKVEQVQGALGGHLDLARLDLAIAAAPDPGCHLIDAPRLVLILGNLLDNAFKYGGPGRVRLALISTPGCFRIDCTDQGPGLAAGEEAAVFEQFWRGARSRHITGWGLGLWACRNAVESLGGTIVYRPQSPAGAGFHISVERRPTLPPTAP</sequence>
<feature type="transmembrane region" description="Helical" evidence="7">
    <location>
        <begin position="260"/>
        <end position="277"/>
    </location>
</feature>
<dbReference type="SMART" id="SM00387">
    <property type="entry name" value="HATPase_c"/>
    <property type="match status" value="1"/>
</dbReference>
<name>A0A2K8UAZ5_9GAMM</name>
<evidence type="ECO:0000256" key="2">
    <source>
        <dbReference type="ARBA" id="ARBA00012438"/>
    </source>
</evidence>
<keyword evidence="6" id="KW-0067">ATP-binding</keyword>
<feature type="transmembrane region" description="Helical" evidence="7">
    <location>
        <begin position="191"/>
        <end position="214"/>
    </location>
</feature>
<keyword evidence="5" id="KW-0418">Kinase</keyword>
<feature type="transmembrane region" description="Helical" evidence="7">
    <location>
        <begin position="289"/>
        <end position="309"/>
    </location>
</feature>
<evidence type="ECO:0000256" key="5">
    <source>
        <dbReference type="ARBA" id="ARBA00022777"/>
    </source>
</evidence>
<organism evidence="9 10">
    <name type="scientific">Candidatus Thiodictyon syntrophicum</name>
    <dbReference type="NCBI Taxonomy" id="1166950"/>
    <lineage>
        <taxon>Bacteria</taxon>
        <taxon>Pseudomonadati</taxon>
        <taxon>Pseudomonadota</taxon>
        <taxon>Gammaproteobacteria</taxon>
        <taxon>Chromatiales</taxon>
        <taxon>Chromatiaceae</taxon>
        <taxon>Thiodictyon</taxon>
    </lineage>
</organism>
<keyword evidence="7" id="KW-1133">Transmembrane helix</keyword>
<dbReference type="GO" id="GO:0005886">
    <property type="term" value="C:plasma membrane"/>
    <property type="evidence" value="ECO:0007669"/>
    <property type="project" value="UniProtKB-SubCell"/>
</dbReference>
<keyword evidence="7" id="KW-0472">Membrane</keyword>